<evidence type="ECO:0000313" key="2">
    <source>
        <dbReference type="EMBL" id="KAK1940800.1"/>
    </source>
</evidence>
<reference evidence="2" key="1">
    <citation type="submission" date="2023-08" db="EMBL/GenBank/DDBJ databases">
        <title>Reference Genome Resource for the Citrus Pathogen Phytophthora citrophthora.</title>
        <authorList>
            <person name="Moller H."/>
            <person name="Coetzee B."/>
            <person name="Rose L.J."/>
            <person name="Van Niekerk J.M."/>
        </authorList>
    </citation>
    <scope>NUCLEOTIDE SEQUENCE</scope>
    <source>
        <strain evidence="2">STE-U-9442</strain>
    </source>
</reference>
<dbReference type="EMBL" id="JASMQC010000013">
    <property type="protein sequence ID" value="KAK1940800.1"/>
    <property type="molecule type" value="Genomic_DNA"/>
</dbReference>
<keyword evidence="3" id="KW-1185">Reference proteome</keyword>
<proteinExistence type="predicted"/>
<evidence type="ECO:0000256" key="1">
    <source>
        <dbReference type="SAM" id="SignalP"/>
    </source>
</evidence>
<dbReference type="SUPFAM" id="SSF48403">
    <property type="entry name" value="Ankyrin repeat"/>
    <property type="match status" value="2"/>
</dbReference>
<dbReference type="InterPro" id="IPR036770">
    <property type="entry name" value="Ankyrin_rpt-contain_sf"/>
</dbReference>
<dbReference type="InterPro" id="IPR052050">
    <property type="entry name" value="SecEffector_AnkRepeat"/>
</dbReference>
<dbReference type="AlphaFoldDB" id="A0AAD9GLT8"/>
<dbReference type="PANTHER" id="PTHR46586">
    <property type="entry name" value="ANKYRIN REPEAT-CONTAINING PROTEIN"/>
    <property type="match status" value="1"/>
</dbReference>
<dbReference type="Proteomes" id="UP001259832">
    <property type="component" value="Unassembled WGS sequence"/>
</dbReference>
<sequence>MSMALLVTVLVFRSKTAFLELPHVICTVSSFLDSSVDLSLQQACAFHSLALLDRIWNSSDVYGIRNNVTDGTWTLRRFLRTDKYYRQHLFTLCMQEAVAGQDLELVKWLSIHFQGATVTFDTVAKACQAGAMEILELFKENDRFSLEETDTGLDIEWGGLAMSAAVLGGYSDLVQWLPEPSSHSFYDMETALKSAVKMGVISTAEWLGKRVERWPESTDDSVLSLAAEGRLDVLQWLETRGIVSQRVDGIVLLVVAAAENGHLKLVRWLMDSVLKRRSSIKQTCIAAGVATFSIHAAAAHGHLTVARFLHVLTRALVNGQVIEIMSRTKINSFQRLFWQQLDHPKYKICKVSAETMVKAVENGFLGVVQWLVEVYSGDPINRFQYKMRQGLICVLSMDVAAINGQLHVLRYLHSLQTSGVSGLECTLCAMDGAAANDHLEVVKWLHVNRHEGCSSSAMDKAAASGHLDIVKWLHENRREGCTESAMNTAALNGHLEVVKWLHCNRSEGCTAQAMDGAAQAGHLDVVKWLHQHRTEGCSTSAMDGAAESGALNVVKWLHTNRFEGCTTRAMDGAAEKGHLKVVQWLHANRFEGCSSRALFAAAVSNHFEVVMFLHFQCHAECSEEIAHELVERNNYDMYKWILQHYPDIPDIIPGDWPMRYYE</sequence>
<dbReference type="PANTHER" id="PTHR46586:SF3">
    <property type="entry name" value="ANKYRIN REPEAT-CONTAINING PROTEIN"/>
    <property type="match status" value="1"/>
</dbReference>
<feature type="signal peptide" evidence="1">
    <location>
        <begin position="1"/>
        <end position="19"/>
    </location>
</feature>
<dbReference type="Gene3D" id="1.25.40.20">
    <property type="entry name" value="Ankyrin repeat-containing domain"/>
    <property type="match status" value="4"/>
</dbReference>
<gene>
    <name evidence="2" type="ORF">P3T76_007506</name>
</gene>
<keyword evidence="1" id="KW-0732">Signal</keyword>
<comment type="caution">
    <text evidence="2">The sequence shown here is derived from an EMBL/GenBank/DDBJ whole genome shotgun (WGS) entry which is preliminary data.</text>
</comment>
<protein>
    <submittedName>
        <fullName evidence="2">Ankyrin repeat protein</fullName>
    </submittedName>
</protein>
<evidence type="ECO:0000313" key="3">
    <source>
        <dbReference type="Proteomes" id="UP001259832"/>
    </source>
</evidence>
<name>A0AAD9GLT8_9STRA</name>
<accession>A0AAD9GLT8</accession>
<organism evidence="2 3">
    <name type="scientific">Phytophthora citrophthora</name>
    <dbReference type="NCBI Taxonomy" id="4793"/>
    <lineage>
        <taxon>Eukaryota</taxon>
        <taxon>Sar</taxon>
        <taxon>Stramenopiles</taxon>
        <taxon>Oomycota</taxon>
        <taxon>Peronosporomycetes</taxon>
        <taxon>Peronosporales</taxon>
        <taxon>Peronosporaceae</taxon>
        <taxon>Phytophthora</taxon>
    </lineage>
</organism>
<dbReference type="InterPro" id="IPR002110">
    <property type="entry name" value="Ankyrin_rpt"/>
</dbReference>
<dbReference type="Pfam" id="PF13637">
    <property type="entry name" value="Ank_4"/>
    <property type="match status" value="2"/>
</dbReference>
<feature type="chain" id="PRO_5042084650" evidence="1">
    <location>
        <begin position="20"/>
        <end position="662"/>
    </location>
</feature>